<dbReference type="InterPro" id="IPR040521">
    <property type="entry name" value="KDZ"/>
</dbReference>
<dbReference type="InParanoid" id="E3NXD7"/>
<dbReference type="Pfam" id="PF18758">
    <property type="entry name" value="KDZ"/>
    <property type="match status" value="1"/>
</dbReference>
<reference evidence="4" key="2">
    <citation type="journal article" date="2011" name="Proc. Natl. Acad. Sci. U.S.A.">
        <title>Obligate biotrophy features unraveled by the genomic analysis of rust fungi.</title>
        <authorList>
            <person name="Duplessis S."/>
            <person name="Cuomo C.A."/>
            <person name="Lin Y.-C."/>
            <person name="Aerts A."/>
            <person name="Tisserant E."/>
            <person name="Veneault-Fourrey C."/>
            <person name="Joly D.L."/>
            <person name="Hacquard S."/>
            <person name="Amselem J."/>
            <person name="Cantarel B.L."/>
            <person name="Chiu R."/>
            <person name="Coutinho P.M."/>
            <person name="Feau N."/>
            <person name="Field M."/>
            <person name="Frey P."/>
            <person name="Gelhaye E."/>
            <person name="Goldberg J."/>
            <person name="Grabherr M.G."/>
            <person name="Kodira C.D."/>
            <person name="Kohler A."/>
            <person name="Kuees U."/>
            <person name="Lindquist E.A."/>
            <person name="Lucas S.M."/>
            <person name="Mago R."/>
            <person name="Mauceli E."/>
            <person name="Morin E."/>
            <person name="Murat C."/>
            <person name="Pangilinan J.L."/>
            <person name="Park R."/>
            <person name="Pearson M."/>
            <person name="Quesneville H."/>
            <person name="Rouhier N."/>
            <person name="Sakthikumar S."/>
            <person name="Salamov A.A."/>
            <person name="Schmutz J."/>
            <person name="Selles B."/>
            <person name="Shapiro H."/>
            <person name="Tanguay P."/>
            <person name="Tuskan G.A."/>
            <person name="Henrissat B."/>
            <person name="Van de Peer Y."/>
            <person name="Rouze P."/>
            <person name="Ellis J.G."/>
            <person name="Dodds P.N."/>
            <person name="Schein J.E."/>
            <person name="Zhong S."/>
            <person name="Hamelin R.C."/>
            <person name="Grigoriev I.V."/>
            <person name="Szabo L.J."/>
            <person name="Martin F."/>
        </authorList>
    </citation>
    <scope>NUCLEOTIDE SEQUENCE [LARGE SCALE GENOMIC DNA]</scope>
    <source>
        <strain evidence="4">CRL 75-36-700-3 / race SCCL</strain>
    </source>
</reference>
<dbReference type="PANTHER" id="PTHR33096">
    <property type="entry name" value="CXC2 DOMAIN-CONTAINING PROTEIN"/>
    <property type="match status" value="1"/>
</dbReference>
<dbReference type="GeneID" id="10527324"/>
<dbReference type="AlphaFoldDB" id="E3NXD7"/>
<organism evidence="3 4">
    <name type="scientific">Puccinia graminis f. sp. tritici (strain CRL 75-36-700-3 / race SCCL)</name>
    <name type="common">Black stem rust fungus</name>
    <dbReference type="NCBI Taxonomy" id="418459"/>
    <lineage>
        <taxon>Eukaryota</taxon>
        <taxon>Fungi</taxon>
        <taxon>Dikarya</taxon>
        <taxon>Basidiomycota</taxon>
        <taxon>Pucciniomycotina</taxon>
        <taxon>Pucciniomycetes</taxon>
        <taxon>Pucciniales</taxon>
        <taxon>Pucciniaceae</taxon>
        <taxon>Puccinia</taxon>
    </lineage>
</organism>
<dbReference type="Proteomes" id="UP000008783">
    <property type="component" value="Unassembled WGS sequence"/>
</dbReference>
<feature type="region of interest" description="Disordered" evidence="1">
    <location>
        <begin position="59"/>
        <end position="95"/>
    </location>
</feature>
<dbReference type="RefSeq" id="XP_003338655.2">
    <property type="nucleotide sequence ID" value="XM_003338607.2"/>
</dbReference>
<name>E3NXD7_PUCGT</name>
<proteinExistence type="predicted"/>
<evidence type="ECO:0000313" key="3">
    <source>
        <dbReference type="EMBL" id="EFP94236.2"/>
    </source>
</evidence>
<dbReference type="KEGG" id="pgr:PGTG_20152"/>
<feature type="domain" description="CxC1-like cysteine cluster associated with KDZ transposases" evidence="2">
    <location>
        <begin position="136"/>
        <end position="216"/>
    </location>
</feature>
<dbReference type="OrthoDB" id="2498701at2759"/>
<accession>E3NXD7</accession>
<dbReference type="PANTHER" id="PTHR33096:SF1">
    <property type="entry name" value="CXC1-LIKE CYSTEINE CLUSTER ASSOCIATED WITH KDZ TRANSPOSASES DOMAIN-CONTAINING PROTEIN"/>
    <property type="match status" value="1"/>
</dbReference>
<evidence type="ECO:0000259" key="2">
    <source>
        <dbReference type="Pfam" id="PF18802"/>
    </source>
</evidence>
<keyword evidence="4" id="KW-1185">Reference proteome</keyword>
<gene>
    <name evidence="3" type="ORF">PGTG_20152</name>
</gene>
<feature type="region of interest" description="Disordered" evidence="1">
    <location>
        <begin position="995"/>
        <end position="1025"/>
    </location>
</feature>
<dbReference type="HOGENOM" id="CLU_011407_4_0_1"/>
<evidence type="ECO:0000313" key="4">
    <source>
        <dbReference type="Proteomes" id="UP000008783"/>
    </source>
</evidence>
<sequence length="1025" mass="118139">MRYTVPIAFSGSRANNLRQKAYAASNAAMLARHRARQQAARRGADQVAVSEPLDQDEILEPAYDHEIPPDNTPDDQTEDEEDQWVTLTEEPPPNPIDEAIASRMEAHRREARLFNSSVVLRLLHPMYIALKHKTQNWAGPEAANSFVNCRCLPHTLTKRYVDLVDIIGQHRVKLSFCCCTPDAVRLMQQGYLAGSPMQPQTAFSMRLMIFHNDLWEPLSYWLEPRTGRLFAKIREISFAYQFPFVQARDLRKPFSAAIDMYRELNDMSHNMIMSSLQLTEQQQLASVSCPACFGPQPPNANQYPTATRDRLILCLDGNFQHRHHSKASRDETIRAHRFFLQQNEVENMKAEIRLKELEHKPPAQVHWSTWSLTPTQCWFCPLTFALFFLLHYIIDLSKADRCADAHKAADDKRNESTWKGCDDTGLMGCCCRHDSVVYVANIYKSGEQRSLPCALIKKVLTAIEPNRQVGVLYDIGCSLNKFISIRNLFGSDCSRIKFATSIFHAYVHNWMCQLEYNPRYNVGWGLSDGEGLERMWAYLSPLVSPLRYATRNHRLAAISHRLKYHNFRGHNQLALWLKRKFNNAVKRRQETRTILGGLLGQTNRHEHNGGVFTTKFFKRQWKDQRQFQANHTEEENDRKLRLVKLYKDEAVLDLLRNRLMGPEVFLATEQQVSELLDTIAKKTETLKKEAEELYRSYSTAEGTERNDEERLLLLLWDAKSELFVHAVHLHAEYQPIVNSRTIGARLGTKLKEKIFKAIKARRPAIQKSIDNFNRCSKNFIAKFPDQAPSGFQGNLSYEVFEALPLDDSFWNDGFYFHSKAPWAVDPEVRTGINCILILSRIQEEFQLIAQELARAVGWAVAHYDHLTKFIVYLLDRHNLLKKLNKSEPSVSVEEQLRLVPTDHIDQMHLGGVGRLLKMKMVRYELESQLLLHETLVEQWSNDIVWLWDRCQPLPNKPHITQWHDLLIRIHLRKQGSADEVNGVDEHLEEAVLEEGALDGEDADDEWINETDAAGDEADAGDARGL</sequence>
<dbReference type="EMBL" id="DS989931">
    <property type="protein sequence ID" value="EFP94236.2"/>
    <property type="molecule type" value="Genomic_DNA"/>
</dbReference>
<dbReference type="Pfam" id="PF18802">
    <property type="entry name" value="CxC1"/>
    <property type="match status" value="1"/>
</dbReference>
<feature type="compositionally biased region" description="Acidic residues" evidence="1">
    <location>
        <begin position="995"/>
        <end position="1019"/>
    </location>
</feature>
<evidence type="ECO:0000256" key="1">
    <source>
        <dbReference type="SAM" id="MobiDB-lite"/>
    </source>
</evidence>
<dbReference type="VEuPathDB" id="FungiDB:PGTG_20152"/>
<feature type="compositionally biased region" description="Acidic residues" evidence="1">
    <location>
        <begin position="72"/>
        <end position="83"/>
    </location>
</feature>
<dbReference type="InterPro" id="IPR041320">
    <property type="entry name" value="CxC1"/>
</dbReference>
<reference key="1">
    <citation type="submission" date="2007-01" db="EMBL/GenBank/DDBJ databases">
        <title>The Genome Sequence of Puccinia graminis f. sp. tritici Strain CRL 75-36-700-3.</title>
        <authorList>
            <consortium name="The Broad Institute Genome Sequencing Platform"/>
            <person name="Birren B."/>
            <person name="Lander E."/>
            <person name="Galagan J."/>
            <person name="Nusbaum C."/>
            <person name="Devon K."/>
            <person name="Cuomo C."/>
            <person name="Jaffe D."/>
            <person name="Butler J."/>
            <person name="Alvarez P."/>
            <person name="Gnerre S."/>
            <person name="Grabherr M."/>
            <person name="Mauceli E."/>
            <person name="Brockman W."/>
            <person name="Young S."/>
            <person name="LaButti K."/>
            <person name="Sykes S."/>
            <person name="DeCaprio D."/>
            <person name="Crawford M."/>
            <person name="Koehrsen M."/>
            <person name="Engels R."/>
            <person name="Montgomery P."/>
            <person name="Pearson M."/>
            <person name="Howarth C."/>
            <person name="Larson L."/>
            <person name="White J."/>
            <person name="Zeng Q."/>
            <person name="Kodira C."/>
            <person name="Yandava C."/>
            <person name="Alvarado L."/>
            <person name="O'Leary S."/>
            <person name="Szabo L."/>
            <person name="Dean R."/>
            <person name="Schein J."/>
        </authorList>
    </citation>
    <scope>NUCLEOTIDE SEQUENCE</scope>
    <source>
        <strain>CRL 75-36-700-3</strain>
    </source>
</reference>
<protein>
    <recommendedName>
        <fullName evidence="2">CxC1-like cysteine cluster associated with KDZ transposases domain-containing protein</fullName>
    </recommendedName>
</protein>